<reference evidence="9" key="1">
    <citation type="submission" date="2021-03" db="EMBL/GenBank/DDBJ databases">
        <title>Draft genome sequence of rust myrtle Austropuccinia psidii MF-1, a brazilian biotype.</title>
        <authorList>
            <person name="Quecine M.C."/>
            <person name="Pachon D.M.R."/>
            <person name="Bonatelli M.L."/>
            <person name="Correr F.H."/>
            <person name="Franceschini L.M."/>
            <person name="Leite T.F."/>
            <person name="Margarido G.R.A."/>
            <person name="Almeida C.A."/>
            <person name="Ferrarezi J.A."/>
            <person name="Labate C.A."/>
        </authorList>
    </citation>
    <scope>NUCLEOTIDE SEQUENCE</scope>
    <source>
        <strain evidence="9">MF-1</strain>
    </source>
</reference>
<organism evidence="9 10">
    <name type="scientific">Austropuccinia psidii MF-1</name>
    <dbReference type="NCBI Taxonomy" id="1389203"/>
    <lineage>
        <taxon>Eukaryota</taxon>
        <taxon>Fungi</taxon>
        <taxon>Dikarya</taxon>
        <taxon>Basidiomycota</taxon>
        <taxon>Pucciniomycotina</taxon>
        <taxon>Pucciniomycetes</taxon>
        <taxon>Pucciniales</taxon>
        <taxon>Sphaerophragmiaceae</taxon>
        <taxon>Austropuccinia</taxon>
    </lineage>
</organism>
<feature type="transmembrane region" description="Helical" evidence="7">
    <location>
        <begin position="430"/>
        <end position="448"/>
    </location>
</feature>
<evidence type="ECO:0000313" key="9">
    <source>
        <dbReference type="EMBL" id="MBW0474839.1"/>
    </source>
</evidence>
<evidence type="ECO:0000256" key="1">
    <source>
        <dbReference type="ARBA" id="ARBA00004141"/>
    </source>
</evidence>
<evidence type="ECO:0000256" key="5">
    <source>
        <dbReference type="ARBA" id="ARBA00022989"/>
    </source>
</evidence>
<feature type="domain" description="Peptidase S54 rhomboid" evidence="8">
    <location>
        <begin position="294"/>
        <end position="474"/>
    </location>
</feature>
<protein>
    <recommendedName>
        <fullName evidence="8">Peptidase S54 rhomboid domain-containing protein</fullName>
    </recommendedName>
</protein>
<proteinExistence type="inferred from homology"/>
<evidence type="ECO:0000256" key="7">
    <source>
        <dbReference type="SAM" id="Phobius"/>
    </source>
</evidence>
<keyword evidence="3 7" id="KW-0812">Transmembrane</keyword>
<dbReference type="InterPro" id="IPR035952">
    <property type="entry name" value="Rhomboid-like_sf"/>
</dbReference>
<feature type="transmembrane region" description="Helical" evidence="7">
    <location>
        <begin position="396"/>
        <end position="418"/>
    </location>
</feature>
<feature type="transmembrane region" description="Helical" evidence="7">
    <location>
        <begin position="354"/>
        <end position="375"/>
    </location>
</feature>
<dbReference type="GO" id="GO:0006465">
    <property type="term" value="P:signal peptide processing"/>
    <property type="evidence" value="ECO:0007669"/>
    <property type="project" value="TreeGrafter"/>
</dbReference>
<dbReference type="Gene3D" id="1.20.1540.10">
    <property type="entry name" value="Rhomboid-like"/>
    <property type="match status" value="1"/>
</dbReference>
<name>A0A9Q3BYB7_9BASI</name>
<dbReference type="AlphaFoldDB" id="A0A9Q3BYB7"/>
<keyword evidence="6 7" id="KW-0472">Membrane</keyword>
<dbReference type="InterPro" id="IPR050925">
    <property type="entry name" value="Rhomboid_protease_S54"/>
</dbReference>
<evidence type="ECO:0000256" key="2">
    <source>
        <dbReference type="ARBA" id="ARBA00009045"/>
    </source>
</evidence>
<dbReference type="GO" id="GO:0016020">
    <property type="term" value="C:membrane"/>
    <property type="evidence" value="ECO:0007669"/>
    <property type="project" value="UniProtKB-SubCell"/>
</dbReference>
<keyword evidence="5 7" id="KW-1133">Transmembrane helix</keyword>
<comment type="similarity">
    <text evidence="2">Belongs to the peptidase S54 family.</text>
</comment>
<keyword evidence="10" id="KW-1185">Reference proteome</keyword>
<dbReference type="EMBL" id="AVOT02003874">
    <property type="protein sequence ID" value="MBW0474839.1"/>
    <property type="molecule type" value="Genomic_DNA"/>
</dbReference>
<evidence type="ECO:0000256" key="3">
    <source>
        <dbReference type="ARBA" id="ARBA00022692"/>
    </source>
</evidence>
<dbReference type="PANTHER" id="PTHR43731">
    <property type="entry name" value="RHOMBOID PROTEASE"/>
    <property type="match status" value="1"/>
</dbReference>
<gene>
    <name evidence="9" type="ORF">O181_014554</name>
</gene>
<evidence type="ECO:0000256" key="6">
    <source>
        <dbReference type="ARBA" id="ARBA00023136"/>
    </source>
</evidence>
<accession>A0A9Q3BYB7</accession>
<dbReference type="Proteomes" id="UP000765509">
    <property type="component" value="Unassembled WGS sequence"/>
</dbReference>
<comment type="subcellular location">
    <subcellularLocation>
        <location evidence="1">Membrane</location>
        <topology evidence="1">Multi-pass membrane protein</topology>
    </subcellularLocation>
</comment>
<evidence type="ECO:0000313" key="10">
    <source>
        <dbReference type="Proteomes" id="UP000765509"/>
    </source>
</evidence>
<evidence type="ECO:0000259" key="8">
    <source>
        <dbReference type="Pfam" id="PF01694"/>
    </source>
</evidence>
<dbReference type="Pfam" id="PF01694">
    <property type="entry name" value="Rhomboid"/>
    <property type="match status" value="1"/>
</dbReference>
<keyword evidence="4" id="KW-0378">Hydrolase</keyword>
<dbReference type="PANTHER" id="PTHR43731:SF14">
    <property type="entry name" value="PRESENILIN-ASSOCIATED RHOMBOID-LIKE PROTEIN, MITOCHONDRIAL"/>
    <property type="match status" value="1"/>
</dbReference>
<dbReference type="InterPro" id="IPR022764">
    <property type="entry name" value="Peptidase_S54_rhomboid_dom"/>
</dbReference>
<sequence length="498" mass="55858">MPTKLGPRRTSTIDDVEIESSSSSCSSIATWNNSHFIWRFLFTVVVVLLWLDQPTCRSGAVSLSSSARLHDLSSLILRTKKPGRARFPLSKEPSFRLSQVHPPAFRPFSSASNSLARLGRIEVKQAPIIDHEPHFALNRSILQETHNHSSFDSPPKFKATIWKPLLFCAGVSILGFGLAIDLTNRDTSHKIDYIRSHQGSFPGWFSKAFSSYTNPNDAQLQQLRKLDKINFIKKYGLNNILPHQLLTWYINLGDGKQICLILGLINLQVFALWQIPRLAKLMTSNFTHYPLSGKSYTMITSTFSQSTTLHFAFNMLALYSIGSTAHDALTHRLRALRDVEPVQIPESTPTYHFLAFYVFAGLAAAMGSHAFSLLVRAPRLLKWRQGTLKSSNSPVPILPSLGASGAIYGCLVMTALAFPDAHVSLIFLPWIPLKIGNAVFGAMALDLIGVIRNWRYFDHMAHLCGGLAGAVWFFSINKWFDTCRLRLWPHYHNKSSIH</sequence>
<evidence type="ECO:0000256" key="4">
    <source>
        <dbReference type="ARBA" id="ARBA00022801"/>
    </source>
</evidence>
<dbReference type="SUPFAM" id="SSF144091">
    <property type="entry name" value="Rhomboid-like"/>
    <property type="match status" value="1"/>
</dbReference>
<comment type="caution">
    <text evidence="9">The sequence shown here is derived from an EMBL/GenBank/DDBJ whole genome shotgun (WGS) entry which is preliminary data.</text>
</comment>
<dbReference type="GO" id="GO:0004252">
    <property type="term" value="F:serine-type endopeptidase activity"/>
    <property type="evidence" value="ECO:0007669"/>
    <property type="project" value="InterPro"/>
</dbReference>
<dbReference type="OrthoDB" id="10260614at2759"/>